<evidence type="ECO:0000313" key="2">
    <source>
        <dbReference type="Proteomes" id="UP001314170"/>
    </source>
</evidence>
<reference evidence="1 2" key="1">
    <citation type="submission" date="2024-01" db="EMBL/GenBank/DDBJ databases">
        <authorList>
            <person name="Waweru B."/>
        </authorList>
    </citation>
    <scope>NUCLEOTIDE SEQUENCE [LARGE SCALE GENOMIC DNA]</scope>
</reference>
<name>A0AAV1SMQ0_9ROSI</name>
<evidence type="ECO:0000313" key="1">
    <source>
        <dbReference type="EMBL" id="CAK7352520.1"/>
    </source>
</evidence>
<proteinExistence type="predicted"/>
<dbReference type="SUPFAM" id="SSF117281">
    <property type="entry name" value="Kelch motif"/>
    <property type="match status" value="1"/>
</dbReference>
<dbReference type="Proteomes" id="UP001314170">
    <property type="component" value="Unassembled WGS sequence"/>
</dbReference>
<organism evidence="1 2">
    <name type="scientific">Dovyalis caffra</name>
    <dbReference type="NCBI Taxonomy" id="77055"/>
    <lineage>
        <taxon>Eukaryota</taxon>
        <taxon>Viridiplantae</taxon>
        <taxon>Streptophyta</taxon>
        <taxon>Embryophyta</taxon>
        <taxon>Tracheophyta</taxon>
        <taxon>Spermatophyta</taxon>
        <taxon>Magnoliopsida</taxon>
        <taxon>eudicotyledons</taxon>
        <taxon>Gunneridae</taxon>
        <taxon>Pentapetalae</taxon>
        <taxon>rosids</taxon>
        <taxon>fabids</taxon>
        <taxon>Malpighiales</taxon>
        <taxon>Salicaceae</taxon>
        <taxon>Flacourtieae</taxon>
        <taxon>Dovyalis</taxon>
    </lineage>
</organism>
<keyword evidence="2" id="KW-1185">Reference proteome</keyword>
<accession>A0AAV1SMQ0</accession>
<dbReference type="InterPro" id="IPR015915">
    <property type="entry name" value="Kelch-typ_b-propeller"/>
</dbReference>
<gene>
    <name evidence="1" type="ORF">DCAF_LOCUS24265</name>
</gene>
<evidence type="ECO:0008006" key="3">
    <source>
        <dbReference type="Google" id="ProtNLM"/>
    </source>
</evidence>
<comment type="caution">
    <text evidence="1">The sequence shown here is derived from an EMBL/GenBank/DDBJ whole genome shotgun (WGS) entry which is preliminary data.</text>
</comment>
<dbReference type="AlphaFoldDB" id="A0AAV1SMQ0"/>
<protein>
    <recommendedName>
        <fullName evidence="3">F-box protein</fullName>
    </recommendedName>
</protein>
<dbReference type="EMBL" id="CAWUPB010001194">
    <property type="protein sequence ID" value="CAK7352520.1"/>
    <property type="molecule type" value="Genomic_DNA"/>
</dbReference>
<sequence>MISIKFSSFFVSIDNSNFYSKVSLDFLSARVKIVASTNQVILICLDDRIPRYYIVRFSQPRSHHGRDLNHYNRARCEFFDPKTWTWKQLQEVKLPKPGLLVTSCMRSISACGSLDWLTWENNVFAFHVKEERYSMFSLPLPVKDKDIELVEYEGKLGLICVSRGEFLGVVGHGDLCQKRMEQKEYNKP</sequence>